<reference evidence="1 2" key="1">
    <citation type="submission" date="2024-02" db="EMBL/GenBank/DDBJ databases">
        <title>High-quality chromosome-scale genome assembly of Pensacola bahiagrass (Paspalum notatum Flugge var. saurae).</title>
        <authorList>
            <person name="Vega J.M."/>
            <person name="Podio M."/>
            <person name="Orjuela J."/>
            <person name="Siena L.A."/>
            <person name="Pessino S.C."/>
            <person name="Combes M.C."/>
            <person name="Mariac C."/>
            <person name="Albertini E."/>
            <person name="Pupilli F."/>
            <person name="Ortiz J.P.A."/>
            <person name="Leblanc O."/>
        </authorList>
    </citation>
    <scope>NUCLEOTIDE SEQUENCE [LARGE SCALE GENOMIC DNA]</scope>
    <source>
        <strain evidence="1">R1</strain>
        <tissue evidence="1">Leaf</tissue>
    </source>
</reference>
<organism evidence="1 2">
    <name type="scientific">Paspalum notatum var. saurae</name>
    <dbReference type="NCBI Taxonomy" id="547442"/>
    <lineage>
        <taxon>Eukaryota</taxon>
        <taxon>Viridiplantae</taxon>
        <taxon>Streptophyta</taxon>
        <taxon>Embryophyta</taxon>
        <taxon>Tracheophyta</taxon>
        <taxon>Spermatophyta</taxon>
        <taxon>Magnoliopsida</taxon>
        <taxon>Liliopsida</taxon>
        <taxon>Poales</taxon>
        <taxon>Poaceae</taxon>
        <taxon>PACMAD clade</taxon>
        <taxon>Panicoideae</taxon>
        <taxon>Andropogonodae</taxon>
        <taxon>Paspaleae</taxon>
        <taxon>Paspalinae</taxon>
        <taxon>Paspalum</taxon>
    </lineage>
</organism>
<proteinExistence type="predicted"/>
<dbReference type="AlphaFoldDB" id="A0AAQ3U2Q6"/>
<name>A0AAQ3U2Q6_PASNO</name>
<keyword evidence="2" id="KW-1185">Reference proteome</keyword>
<protein>
    <submittedName>
        <fullName evidence="1">Uncharacterized protein</fullName>
    </submittedName>
</protein>
<evidence type="ECO:0000313" key="2">
    <source>
        <dbReference type="Proteomes" id="UP001341281"/>
    </source>
</evidence>
<accession>A0AAQ3U2Q6</accession>
<sequence>MDLYSRVLRADPKTVEIKTAVEQLKLLEAVEIKPPKVAAVALWACARLARRPVVESRACLARAAATVLVPDPWPQVEDVADLCPLAPAAA</sequence>
<evidence type="ECO:0000313" key="1">
    <source>
        <dbReference type="EMBL" id="WVZ81842.1"/>
    </source>
</evidence>
<gene>
    <name evidence="1" type="ORF">U9M48_029174</name>
</gene>
<dbReference type="Proteomes" id="UP001341281">
    <property type="component" value="Chromosome 06"/>
</dbReference>
<dbReference type="EMBL" id="CP144750">
    <property type="protein sequence ID" value="WVZ81842.1"/>
    <property type="molecule type" value="Genomic_DNA"/>
</dbReference>